<accession>A0A8J8PYJ3</accession>
<dbReference type="EMBL" id="PHNJ01000021">
    <property type="protein sequence ID" value="TYL36166.1"/>
    <property type="molecule type" value="Genomic_DNA"/>
</dbReference>
<evidence type="ECO:0000313" key="1">
    <source>
        <dbReference type="EMBL" id="TYL36166.1"/>
    </source>
</evidence>
<dbReference type="OrthoDB" id="203797at2157"/>
<dbReference type="RefSeq" id="WP_148860470.1">
    <property type="nucleotide sequence ID" value="NZ_PHNJ01000021.1"/>
</dbReference>
<dbReference type="Proteomes" id="UP000766904">
    <property type="component" value="Unassembled WGS sequence"/>
</dbReference>
<dbReference type="AlphaFoldDB" id="A0A8J8PYJ3"/>
<comment type="caution">
    <text evidence="1">The sequence shown here is derived from an EMBL/GenBank/DDBJ whole genome shotgun (WGS) entry which is preliminary data.</text>
</comment>
<reference evidence="1" key="1">
    <citation type="submission" date="2017-11" db="EMBL/GenBank/DDBJ databases">
        <authorList>
            <person name="Kajale S.C."/>
            <person name="Sharma A."/>
        </authorList>
    </citation>
    <scope>NUCLEOTIDE SEQUENCE</scope>
    <source>
        <strain evidence="1">LS1_42</strain>
    </source>
</reference>
<protein>
    <submittedName>
        <fullName evidence="1">Uncharacterized protein</fullName>
    </submittedName>
</protein>
<dbReference type="Gene3D" id="3.20.20.80">
    <property type="entry name" value="Glycosidases"/>
    <property type="match status" value="1"/>
</dbReference>
<proteinExistence type="predicted"/>
<sequence>MKFATWAYPWDLLDEGVDDAVDRLNEIGIDEINLATNYHTVQAFLPHNPERRTFFADASAYFQPGEYADVEPVPNETMGDGDWLETIASELEDRDIALNSWTVGCHNSRLGMERPELTLTNAFGDDLAFGLCPSNPAVQQYLVDLVGDLDDRDTFDRIELETFDYFYGTGFGWHHDKFHARLGPLGEFLFGVCFCDHCRSNASDAGVNVEQARAACRDTVDAIVDGGLSRDVDVAGWLRDHHPVAAYLDVRERTLVDLFADIRSAVDAELGYYVGFLSPDTAWKHGADLERLAEHVDYYTVITYESSAGEAAAAMRTADYVTPEIPLHAGILPGHPEIHDEVTTRQVVDAVIDNGAERVSFYNYGLLPDRNLDWITSATEPYR</sequence>
<gene>
    <name evidence="1" type="ORF">CV102_23780</name>
</gene>
<keyword evidence="2" id="KW-1185">Reference proteome</keyword>
<evidence type="ECO:0000313" key="2">
    <source>
        <dbReference type="Proteomes" id="UP000766904"/>
    </source>
</evidence>
<name>A0A8J8PYJ3_9EURY</name>
<organism evidence="1 2">
    <name type="scientific">Natronococcus pandeyae</name>
    <dbReference type="NCBI Taxonomy" id="2055836"/>
    <lineage>
        <taxon>Archaea</taxon>
        <taxon>Methanobacteriati</taxon>
        <taxon>Methanobacteriota</taxon>
        <taxon>Stenosarchaea group</taxon>
        <taxon>Halobacteria</taxon>
        <taxon>Halobacteriales</taxon>
        <taxon>Natrialbaceae</taxon>
        <taxon>Natronococcus</taxon>
    </lineage>
</organism>